<reference evidence="8" key="1">
    <citation type="submission" date="2021-04" db="EMBL/GenBank/DDBJ databases">
        <title>Genome based classification of Actinospica acidithermotolerans sp. nov., an actinobacterium isolated from an Indonesian hot spring.</title>
        <authorList>
            <person name="Kusuma A.B."/>
            <person name="Putra K.E."/>
            <person name="Nafisah S."/>
            <person name="Loh J."/>
            <person name="Nouioui I."/>
            <person name="Goodfellow M."/>
        </authorList>
    </citation>
    <scope>NUCLEOTIDE SEQUENCE</scope>
    <source>
        <strain evidence="8">MGRD01-02</strain>
    </source>
</reference>
<keyword evidence="5" id="KW-0067">ATP-binding</keyword>
<dbReference type="Pfam" id="PF00294">
    <property type="entry name" value="PfkB"/>
    <property type="match status" value="1"/>
</dbReference>
<dbReference type="InterPro" id="IPR011611">
    <property type="entry name" value="PfkB_dom"/>
</dbReference>
<keyword evidence="4 6" id="KW-0418">Kinase</keyword>
<evidence type="ECO:0000256" key="5">
    <source>
        <dbReference type="ARBA" id="ARBA00022840"/>
    </source>
</evidence>
<keyword evidence="3" id="KW-0547">Nucleotide-binding</keyword>
<evidence type="ECO:0000256" key="6">
    <source>
        <dbReference type="RuleBase" id="RU003704"/>
    </source>
</evidence>
<keyword evidence="2 6" id="KW-0808">Transferase</keyword>
<dbReference type="GO" id="GO:0005524">
    <property type="term" value="F:ATP binding"/>
    <property type="evidence" value="ECO:0007669"/>
    <property type="project" value="UniProtKB-KW"/>
</dbReference>
<sequence>MIVVSGENVADLLPAEAGLLRAALGGGPANTAVAAAMLGAEVSFAARFGSDAFGQAFRGRLSAAGVDLSHAADLDAPSALALTSIDASGSADYDFWLTGAADFAATALPDVGPRDIRHIGSLGAYWPPGADVAERWVEKSPGPVTLDVNLRPIVLEHQPDAVTRLERLVQRADVVKASDEDLRMAHPDVAPEDTARRWLTGGSLGAPALVVITLGADGAVGIARDGRRVHVPAPKVEVVDTIGAGDAAMGALLARLAATGLDAVCEHLEEALSFAVAVAAIACTRAGACAPSTDEVEAFLAAA</sequence>
<dbReference type="Gene3D" id="3.40.1190.20">
    <property type="match status" value="1"/>
</dbReference>
<dbReference type="CDD" id="cd01167">
    <property type="entry name" value="bac_FRK"/>
    <property type="match status" value="1"/>
</dbReference>
<proteinExistence type="inferred from homology"/>
<dbReference type="GO" id="GO:0008865">
    <property type="term" value="F:fructokinase activity"/>
    <property type="evidence" value="ECO:0007669"/>
    <property type="project" value="UniProtKB-ARBA"/>
</dbReference>
<protein>
    <submittedName>
        <fullName evidence="8">Carbohydrate kinase</fullName>
    </submittedName>
</protein>
<evidence type="ECO:0000313" key="9">
    <source>
        <dbReference type="Proteomes" id="UP000676325"/>
    </source>
</evidence>
<dbReference type="InterPro" id="IPR050306">
    <property type="entry name" value="PfkB_Carbo_kinase"/>
</dbReference>
<evidence type="ECO:0000313" key="8">
    <source>
        <dbReference type="EMBL" id="MBR7827325.1"/>
    </source>
</evidence>
<dbReference type="Proteomes" id="UP000676325">
    <property type="component" value="Unassembled WGS sequence"/>
</dbReference>
<dbReference type="AlphaFoldDB" id="A0A941IGE6"/>
<dbReference type="InterPro" id="IPR029056">
    <property type="entry name" value="Ribokinase-like"/>
</dbReference>
<dbReference type="PANTHER" id="PTHR43085:SF1">
    <property type="entry name" value="PSEUDOURIDINE KINASE-RELATED"/>
    <property type="match status" value="1"/>
</dbReference>
<dbReference type="SUPFAM" id="SSF53613">
    <property type="entry name" value="Ribokinase-like"/>
    <property type="match status" value="1"/>
</dbReference>
<dbReference type="GO" id="GO:0006000">
    <property type="term" value="P:fructose metabolic process"/>
    <property type="evidence" value="ECO:0007669"/>
    <property type="project" value="UniProtKB-ARBA"/>
</dbReference>
<organism evidence="8 9">
    <name type="scientific">Actinospica acidithermotolerans</name>
    <dbReference type="NCBI Taxonomy" id="2828514"/>
    <lineage>
        <taxon>Bacteria</taxon>
        <taxon>Bacillati</taxon>
        <taxon>Actinomycetota</taxon>
        <taxon>Actinomycetes</taxon>
        <taxon>Catenulisporales</taxon>
        <taxon>Actinospicaceae</taxon>
        <taxon>Actinospica</taxon>
    </lineage>
</organism>
<dbReference type="InterPro" id="IPR002139">
    <property type="entry name" value="Ribo/fructo_kinase"/>
</dbReference>
<name>A0A941IGE6_9ACTN</name>
<feature type="domain" description="Carbohydrate kinase PfkB" evidence="7">
    <location>
        <begin position="23"/>
        <end position="292"/>
    </location>
</feature>
<comment type="caution">
    <text evidence="8">The sequence shown here is derived from an EMBL/GenBank/DDBJ whole genome shotgun (WGS) entry which is preliminary data.</text>
</comment>
<evidence type="ECO:0000256" key="4">
    <source>
        <dbReference type="ARBA" id="ARBA00022777"/>
    </source>
</evidence>
<dbReference type="InterPro" id="IPR002173">
    <property type="entry name" value="Carboh/pur_kinase_PfkB_CS"/>
</dbReference>
<evidence type="ECO:0000256" key="3">
    <source>
        <dbReference type="ARBA" id="ARBA00022741"/>
    </source>
</evidence>
<dbReference type="PRINTS" id="PR00990">
    <property type="entry name" value="RIBOKINASE"/>
</dbReference>
<dbReference type="RefSeq" id="WP_212518470.1">
    <property type="nucleotide sequence ID" value="NZ_JAGSOH010000032.1"/>
</dbReference>
<evidence type="ECO:0000256" key="1">
    <source>
        <dbReference type="ARBA" id="ARBA00010688"/>
    </source>
</evidence>
<keyword evidence="9" id="KW-1185">Reference proteome</keyword>
<dbReference type="EMBL" id="JAGSOH010000032">
    <property type="protein sequence ID" value="MBR7827325.1"/>
    <property type="molecule type" value="Genomic_DNA"/>
</dbReference>
<evidence type="ECO:0000256" key="2">
    <source>
        <dbReference type="ARBA" id="ARBA00022679"/>
    </source>
</evidence>
<comment type="similarity">
    <text evidence="1 6">Belongs to the carbohydrate kinase PfkB family.</text>
</comment>
<dbReference type="PANTHER" id="PTHR43085">
    <property type="entry name" value="HEXOKINASE FAMILY MEMBER"/>
    <property type="match status" value="1"/>
</dbReference>
<accession>A0A941IGE6</accession>
<dbReference type="PROSITE" id="PS00584">
    <property type="entry name" value="PFKB_KINASES_2"/>
    <property type="match status" value="1"/>
</dbReference>
<evidence type="ECO:0000259" key="7">
    <source>
        <dbReference type="Pfam" id="PF00294"/>
    </source>
</evidence>
<gene>
    <name evidence="8" type="ORF">KDK95_13490</name>
</gene>